<keyword evidence="6" id="KW-1133">Transmembrane helix</keyword>
<dbReference type="Pfam" id="PF00672">
    <property type="entry name" value="HAMP"/>
    <property type="match status" value="1"/>
</dbReference>
<dbReference type="Gene3D" id="1.10.287.950">
    <property type="entry name" value="Methyl-accepting chemotaxis protein"/>
    <property type="match status" value="1"/>
</dbReference>
<dbReference type="GO" id="GO:0006935">
    <property type="term" value="P:chemotaxis"/>
    <property type="evidence" value="ECO:0007669"/>
    <property type="project" value="InterPro"/>
</dbReference>
<gene>
    <name evidence="9" type="ORF">CAL65_15555</name>
</gene>
<keyword evidence="6" id="KW-0812">Transmembrane</keyword>
<feature type="transmembrane region" description="Helical" evidence="6">
    <location>
        <begin position="231"/>
        <end position="254"/>
    </location>
</feature>
<reference evidence="10" key="1">
    <citation type="submission" date="2017-05" db="EMBL/GenBank/DDBJ databases">
        <authorList>
            <person name="Sharma S."/>
            <person name="Sidhu C."/>
            <person name="Pinnaka A.K."/>
        </authorList>
    </citation>
    <scope>NUCLEOTIDE SEQUENCE [LARGE SCALE GENOMIC DNA]</scope>
    <source>
        <strain evidence="10">AK93</strain>
    </source>
</reference>
<dbReference type="PROSITE" id="PS50885">
    <property type="entry name" value="HAMP"/>
    <property type="match status" value="1"/>
</dbReference>
<dbReference type="GO" id="GO:0004888">
    <property type="term" value="F:transmembrane signaling receptor activity"/>
    <property type="evidence" value="ECO:0007669"/>
    <property type="project" value="InterPro"/>
</dbReference>
<dbReference type="FunFam" id="1.10.287.950:FF:000001">
    <property type="entry name" value="Methyl-accepting chemotaxis sensory transducer"/>
    <property type="match status" value="1"/>
</dbReference>
<feature type="domain" description="HAMP" evidence="8">
    <location>
        <begin position="255"/>
        <end position="307"/>
    </location>
</feature>
<dbReference type="InterPro" id="IPR004089">
    <property type="entry name" value="MCPsignal_dom"/>
</dbReference>
<keyword evidence="2 4" id="KW-0807">Transducer</keyword>
<evidence type="ECO:0000256" key="3">
    <source>
        <dbReference type="ARBA" id="ARBA00029447"/>
    </source>
</evidence>
<dbReference type="SMART" id="SM00283">
    <property type="entry name" value="MA"/>
    <property type="match status" value="1"/>
</dbReference>
<feature type="region of interest" description="Disordered" evidence="5">
    <location>
        <begin position="362"/>
        <end position="383"/>
    </location>
</feature>
<evidence type="ECO:0000256" key="5">
    <source>
        <dbReference type="SAM" id="MobiDB-lite"/>
    </source>
</evidence>
<evidence type="ECO:0000256" key="1">
    <source>
        <dbReference type="ARBA" id="ARBA00004370"/>
    </source>
</evidence>
<evidence type="ECO:0000313" key="10">
    <source>
        <dbReference type="Proteomes" id="UP000256763"/>
    </source>
</evidence>
<evidence type="ECO:0000256" key="4">
    <source>
        <dbReference type="PROSITE-ProRule" id="PRU00284"/>
    </source>
</evidence>
<dbReference type="PROSITE" id="PS50111">
    <property type="entry name" value="CHEMOTAXIS_TRANSDUC_2"/>
    <property type="match status" value="1"/>
</dbReference>
<dbReference type="GO" id="GO:0007165">
    <property type="term" value="P:signal transduction"/>
    <property type="evidence" value="ECO:0007669"/>
    <property type="project" value="UniProtKB-KW"/>
</dbReference>
<evidence type="ECO:0000259" key="7">
    <source>
        <dbReference type="PROSITE" id="PS50111"/>
    </source>
</evidence>
<dbReference type="SUPFAM" id="SSF58104">
    <property type="entry name" value="Methyl-accepting chemotaxis protein (MCP) signaling domain"/>
    <property type="match status" value="1"/>
</dbReference>
<sequence>MLRNLKIKAIFIALAAINASLALVTILAVLSFRTAADDLRNAEILKRESIAMANEMRESSVNLTRFARAFVITAEPRFERMYNDIIAIRNGEKPRPQDYHRIYWEFVAAGERPRPDSDQRIPLLTMYEEAGFTSDEFARLNEALAESNDLANVEAEAMGLVRRAMNNLEHPDAEVQAQARADQVEAQGMLYNEWYYGRTAAVMQPLDEFHQLVEQRTQAAIDQAEAAQGRALAGALAALFIMVLVVALSLLLVYRRLGGSLQQARDIARKLADGDLTTKIEATTGDEGGELLLAMREMRDNLSRIITRVRSGADSVASASEELATAARASSENVERQRKETDQVATSMNEMTATVQEVARNAAGAAEATNHSDTESKRGLQVTQEASQTIGQLAEEIENAVKVIRQVSTDSDNISTVLDVINGIAEQTNLLALNAAIEAARAGDAGRGFTIVAGEVRALAERTRESTEEIQKTIEQLQTSAAESARVMERSQTQAQAGVDQANQAAHALDAITRSVAEVDGMNTQIASAAEQQSAATEEMNRSVIRIRELAEDAASGSEQVTGASNELARLAAELQSHAGRFKT</sequence>
<dbReference type="InterPro" id="IPR003660">
    <property type="entry name" value="HAMP_dom"/>
</dbReference>
<dbReference type="SMART" id="SM00304">
    <property type="entry name" value="HAMP"/>
    <property type="match status" value="1"/>
</dbReference>
<dbReference type="Pfam" id="PF00015">
    <property type="entry name" value="MCPsignal"/>
    <property type="match status" value="1"/>
</dbReference>
<dbReference type="InterPro" id="IPR004090">
    <property type="entry name" value="Chemotax_Me-accpt_rcpt"/>
</dbReference>
<evidence type="ECO:0008006" key="11">
    <source>
        <dbReference type="Google" id="ProtNLM"/>
    </source>
</evidence>
<dbReference type="PANTHER" id="PTHR32089">
    <property type="entry name" value="METHYL-ACCEPTING CHEMOTAXIS PROTEIN MCPB"/>
    <property type="match status" value="1"/>
</dbReference>
<feature type="domain" description="Methyl-accepting transducer" evidence="7">
    <location>
        <begin position="312"/>
        <end position="548"/>
    </location>
</feature>
<comment type="subcellular location">
    <subcellularLocation>
        <location evidence="1">Membrane</location>
    </subcellularLocation>
</comment>
<evidence type="ECO:0000256" key="2">
    <source>
        <dbReference type="ARBA" id="ARBA00023224"/>
    </source>
</evidence>
<organism evidence="9 10">
    <name type="scientific">Alkalilimnicola ehrlichii</name>
    <dbReference type="NCBI Taxonomy" id="351052"/>
    <lineage>
        <taxon>Bacteria</taxon>
        <taxon>Pseudomonadati</taxon>
        <taxon>Pseudomonadota</taxon>
        <taxon>Gammaproteobacteria</taxon>
        <taxon>Chromatiales</taxon>
        <taxon>Ectothiorhodospiraceae</taxon>
        <taxon>Alkalilimnicola</taxon>
    </lineage>
</organism>
<dbReference type="AlphaFoldDB" id="A0A3E0WNQ6"/>
<dbReference type="RefSeq" id="WP_116303038.1">
    <property type="nucleotide sequence ID" value="NZ_NFZV01000016.1"/>
</dbReference>
<protein>
    <recommendedName>
        <fullName evidence="11">Methyl-accepting chemotaxis protein</fullName>
    </recommendedName>
</protein>
<comment type="similarity">
    <text evidence="3">Belongs to the methyl-accepting chemotaxis (MCP) protein family.</text>
</comment>
<name>A0A3E0WNQ6_9GAMM</name>
<dbReference type="OrthoDB" id="5800769at2"/>
<comment type="caution">
    <text evidence="9">The sequence shown here is derived from an EMBL/GenBank/DDBJ whole genome shotgun (WGS) entry which is preliminary data.</text>
</comment>
<dbReference type="GO" id="GO:0016020">
    <property type="term" value="C:membrane"/>
    <property type="evidence" value="ECO:0007669"/>
    <property type="project" value="UniProtKB-SubCell"/>
</dbReference>
<evidence type="ECO:0000259" key="8">
    <source>
        <dbReference type="PROSITE" id="PS50885"/>
    </source>
</evidence>
<evidence type="ECO:0000313" key="9">
    <source>
        <dbReference type="EMBL" id="RFA34438.1"/>
    </source>
</evidence>
<keyword evidence="10" id="KW-1185">Reference proteome</keyword>
<accession>A0A3E0WNQ6</accession>
<proteinExistence type="inferred from homology"/>
<dbReference type="EMBL" id="NFZW01000016">
    <property type="protein sequence ID" value="RFA34438.1"/>
    <property type="molecule type" value="Genomic_DNA"/>
</dbReference>
<dbReference type="CDD" id="cd06225">
    <property type="entry name" value="HAMP"/>
    <property type="match status" value="1"/>
</dbReference>
<dbReference type="PRINTS" id="PR00260">
    <property type="entry name" value="CHEMTRNSDUCR"/>
</dbReference>
<keyword evidence="6" id="KW-0472">Membrane</keyword>
<dbReference type="PANTHER" id="PTHR32089:SF120">
    <property type="entry name" value="METHYL-ACCEPTING CHEMOTAXIS PROTEIN TLPQ"/>
    <property type="match status" value="1"/>
</dbReference>
<evidence type="ECO:0000256" key="6">
    <source>
        <dbReference type="SAM" id="Phobius"/>
    </source>
</evidence>
<dbReference type="Proteomes" id="UP000256763">
    <property type="component" value="Unassembled WGS sequence"/>
</dbReference>